<proteinExistence type="predicted"/>
<accession>A0A381U8H4</accession>
<name>A0A381U8H4_9ZZZZ</name>
<organism evidence="1">
    <name type="scientific">marine metagenome</name>
    <dbReference type="NCBI Taxonomy" id="408172"/>
    <lineage>
        <taxon>unclassified sequences</taxon>
        <taxon>metagenomes</taxon>
        <taxon>ecological metagenomes</taxon>
    </lineage>
</organism>
<gene>
    <name evidence="1" type="ORF">METZ01_LOCUS77389</name>
</gene>
<reference evidence="1" key="1">
    <citation type="submission" date="2018-05" db="EMBL/GenBank/DDBJ databases">
        <authorList>
            <person name="Lanie J.A."/>
            <person name="Ng W.-L."/>
            <person name="Kazmierczak K.M."/>
            <person name="Andrzejewski T.M."/>
            <person name="Davidsen T.M."/>
            <person name="Wayne K.J."/>
            <person name="Tettelin H."/>
            <person name="Glass J.I."/>
            <person name="Rusch D."/>
            <person name="Podicherti R."/>
            <person name="Tsui H.-C.T."/>
            <person name="Winkler M.E."/>
        </authorList>
    </citation>
    <scope>NUCLEOTIDE SEQUENCE</scope>
</reference>
<dbReference type="EMBL" id="UINC01005947">
    <property type="protein sequence ID" value="SVA24535.1"/>
    <property type="molecule type" value="Genomic_DNA"/>
</dbReference>
<protein>
    <submittedName>
        <fullName evidence="1">Uncharacterized protein</fullName>
    </submittedName>
</protein>
<feature type="non-terminal residue" evidence="1">
    <location>
        <position position="30"/>
    </location>
</feature>
<evidence type="ECO:0000313" key="1">
    <source>
        <dbReference type="EMBL" id="SVA24535.1"/>
    </source>
</evidence>
<sequence>MGITLIRGKYVISEITGPSSAVVLSDGAVC</sequence>
<dbReference type="AlphaFoldDB" id="A0A381U8H4"/>